<keyword evidence="1" id="KW-1133">Transmembrane helix</keyword>
<dbReference type="Pfam" id="PF05552">
    <property type="entry name" value="MS_channel_1st_1"/>
    <property type="match status" value="2"/>
</dbReference>
<dbReference type="GO" id="GO:0008381">
    <property type="term" value="F:mechanosensitive monoatomic ion channel activity"/>
    <property type="evidence" value="ECO:0007669"/>
    <property type="project" value="InterPro"/>
</dbReference>
<reference evidence="2 3" key="1">
    <citation type="journal article" date="2016" name="Nat. Commun.">
        <title>Thousands of microbial genomes shed light on interconnected biogeochemical processes in an aquifer system.</title>
        <authorList>
            <person name="Anantharaman K."/>
            <person name="Brown C.T."/>
            <person name="Hug L.A."/>
            <person name="Sharon I."/>
            <person name="Castelle C.J."/>
            <person name="Probst A.J."/>
            <person name="Thomas B.C."/>
            <person name="Singh A."/>
            <person name="Wilkins M.J."/>
            <person name="Karaoz U."/>
            <person name="Brodie E.L."/>
            <person name="Williams K.H."/>
            <person name="Hubbard S.S."/>
            <person name="Banfield J.F."/>
        </authorList>
    </citation>
    <scope>NUCLEOTIDE SEQUENCE [LARGE SCALE GENOMIC DNA]</scope>
</reference>
<accession>A0A1F6BLD7</accession>
<keyword evidence="1" id="KW-0472">Membrane</keyword>
<dbReference type="PANTHER" id="PTHR30221:SF1">
    <property type="entry name" value="SMALL-CONDUCTANCE MECHANOSENSITIVE CHANNEL"/>
    <property type="match status" value="1"/>
</dbReference>
<feature type="transmembrane region" description="Helical" evidence="1">
    <location>
        <begin position="28"/>
        <end position="49"/>
    </location>
</feature>
<dbReference type="InterPro" id="IPR008910">
    <property type="entry name" value="MSC_TM_helix"/>
</dbReference>
<comment type="caution">
    <text evidence="2">The sequence shown here is derived from an EMBL/GenBank/DDBJ whole genome shotgun (WGS) entry which is preliminary data.</text>
</comment>
<dbReference type="Gene3D" id="1.10.287.1260">
    <property type="match status" value="1"/>
</dbReference>
<sequence>MAVQSWATVVVTSLQNLWMGVVNVLDEVAGALVILIVGLIVASGLSKLIEKVIELLKVDKLLKSLGVDEHVERAGLHLNSGKFLGKITYWFFLIVVLLAVSDILSFTTLSGFLRDVLLYIPNVFVAVLIMLAATVVGNFLRTLVRSSVKSARLKGAKFLGSLTWWSVIVFGFLAAMAQLGVAQGIVSTLVGGMIAMIALAGGIAFGLGGKSYAEFLVSRLREHHEE</sequence>
<feature type="transmembrane region" description="Helical" evidence="1">
    <location>
        <begin position="119"/>
        <end position="140"/>
    </location>
</feature>
<dbReference type="STRING" id="1798468.A2110_01510"/>
<feature type="transmembrane region" description="Helical" evidence="1">
    <location>
        <begin position="185"/>
        <end position="209"/>
    </location>
</feature>
<evidence type="ECO:0008006" key="4">
    <source>
        <dbReference type="Google" id="ProtNLM"/>
    </source>
</evidence>
<keyword evidence="1" id="KW-0812">Transmembrane</keyword>
<evidence type="ECO:0000256" key="1">
    <source>
        <dbReference type="SAM" id="Phobius"/>
    </source>
</evidence>
<evidence type="ECO:0000313" key="3">
    <source>
        <dbReference type="Proteomes" id="UP000176273"/>
    </source>
</evidence>
<dbReference type="AlphaFoldDB" id="A0A1F6BLD7"/>
<gene>
    <name evidence="2" type="ORF">A2110_01510</name>
</gene>
<dbReference type="PANTHER" id="PTHR30221">
    <property type="entry name" value="SMALL-CONDUCTANCE MECHANOSENSITIVE CHANNEL"/>
    <property type="match status" value="1"/>
</dbReference>
<protein>
    <recommendedName>
        <fullName evidence="4">Small-conductance mechanosensitive ion channel</fullName>
    </recommendedName>
</protein>
<proteinExistence type="predicted"/>
<feature type="transmembrane region" description="Helical" evidence="1">
    <location>
        <begin position="161"/>
        <end position="179"/>
    </location>
</feature>
<name>A0A1F6BLD7_9BACT</name>
<dbReference type="InterPro" id="IPR045275">
    <property type="entry name" value="MscS_archaea/bacteria_type"/>
</dbReference>
<evidence type="ECO:0000313" key="2">
    <source>
        <dbReference type="EMBL" id="OGG37734.1"/>
    </source>
</evidence>
<dbReference type="EMBL" id="MFKH01000004">
    <property type="protein sequence ID" value="OGG37734.1"/>
    <property type="molecule type" value="Genomic_DNA"/>
</dbReference>
<organism evidence="2 3">
    <name type="scientific">Candidatus Jorgensenbacteria bacterium GWA1_54_12</name>
    <dbReference type="NCBI Taxonomy" id="1798468"/>
    <lineage>
        <taxon>Bacteria</taxon>
        <taxon>Candidatus Joergenseniibacteriota</taxon>
    </lineage>
</organism>
<feature type="transmembrane region" description="Helical" evidence="1">
    <location>
        <begin position="89"/>
        <end position="113"/>
    </location>
</feature>
<dbReference type="Proteomes" id="UP000176273">
    <property type="component" value="Unassembled WGS sequence"/>
</dbReference>